<reference evidence="10" key="1">
    <citation type="journal article" date="2019" name="Int. J. Syst. Evol. Microbiol.">
        <title>The Global Catalogue of Microorganisms (GCM) 10K type strain sequencing project: providing services to taxonomists for standard genome sequencing and annotation.</title>
        <authorList>
            <consortium name="The Broad Institute Genomics Platform"/>
            <consortium name="The Broad Institute Genome Sequencing Center for Infectious Disease"/>
            <person name="Wu L."/>
            <person name="Ma J."/>
        </authorList>
    </citation>
    <scope>NUCLEOTIDE SEQUENCE [LARGE SCALE GENOMIC DNA]</scope>
    <source>
        <strain evidence="10">JCM 16953</strain>
    </source>
</reference>
<dbReference type="Proteomes" id="UP001501821">
    <property type="component" value="Unassembled WGS sequence"/>
</dbReference>
<dbReference type="InterPro" id="IPR002716">
    <property type="entry name" value="PIN_dom"/>
</dbReference>
<evidence type="ECO:0000259" key="8">
    <source>
        <dbReference type="Pfam" id="PF01850"/>
    </source>
</evidence>
<evidence type="ECO:0000256" key="7">
    <source>
        <dbReference type="ARBA" id="ARBA00038093"/>
    </source>
</evidence>
<evidence type="ECO:0000256" key="5">
    <source>
        <dbReference type="ARBA" id="ARBA00022801"/>
    </source>
</evidence>
<dbReference type="Gene3D" id="3.40.50.1010">
    <property type="entry name" value="5'-nuclease"/>
    <property type="match status" value="1"/>
</dbReference>
<proteinExistence type="inferred from homology"/>
<comment type="caution">
    <text evidence="9">The sequence shown here is derived from an EMBL/GenBank/DDBJ whole genome shotgun (WGS) entry which is preliminary data.</text>
</comment>
<keyword evidence="10" id="KW-1185">Reference proteome</keyword>
<keyword evidence="3" id="KW-0540">Nuclease</keyword>
<keyword evidence="2" id="KW-1277">Toxin-antitoxin system</keyword>
<name>A0ABP7HVZ9_9ACTN</name>
<comment type="cofactor">
    <cofactor evidence="1">
        <name>Mg(2+)</name>
        <dbReference type="ChEBI" id="CHEBI:18420"/>
    </cofactor>
</comment>
<evidence type="ECO:0000256" key="2">
    <source>
        <dbReference type="ARBA" id="ARBA00022649"/>
    </source>
</evidence>
<keyword evidence="4" id="KW-0479">Metal-binding</keyword>
<keyword evidence="6" id="KW-0460">Magnesium</keyword>
<dbReference type="InterPro" id="IPR050556">
    <property type="entry name" value="Type_II_TA_system_RNase"/>
</dbReference>
<keyword evidence="5" id="KW-0378">Hydrolase</keyword>
<gene>
    <name evidence="9" type="ORF">GCM10022242_04240</name>
</gene>
<evidence type="ECO:0000256" key="1">
    <source>
        <dbReference type="ARBA" id="ARBA00001946"/>
    </source>
</evidence>
<evidence type="ECO:0000256" key="3">
    <source>
        <dbReference type="ARBA" id="ARBA00022722"/>
    </source>
</evidence>
<accession>A0ABP7HVZ9</accession>
<sequence>MAPKNVVLDTDVYSALYTDPERAERRGLPVTTWLEALAGDRVLISFQTRAEVLAGLRAGNWGDSRRQTALAKLDAVPTIPADREVIDSYAELTSLCLRAGHALHAKVHTADRWVAACAVAKGLPLMSGDGIYQGAPGLSLLMEG</sequence>
<organism evidence="9 10">
    <name type="scientific">Nocardioides panacisoli</name>
    <dbReference type="NCBI Taxonomy" id="627624"/>
    <lineage>
        <taxon>Bacteria</taxon>
        <taxon>Bacillati</taxon>
        <taxon>Actinomycetota</taxon>
        <taxon>Actinomycetes</taxon>
        <taxon>Propionibacteriales</taxon>
        <taxon>Nocardioidaceae</taxon>
        <taxon>Nocardioides</taxon>
    </lineage>
</organism>
<dbReference type="EMBL" id="BAABAH010000001">
    <property type="protein sequence ID" value="GAA3804031.1"/>
    <property type="molecule type" value="Genomic_DNA"/>
</dbReference>
<dbReference type="RefSeq" id="WP_344772135.1">
    <property type="nucleotide sequence ID" value="NZ_BAABAH010000001.1"/>
</dbReference>
<dbReference type="PANTHER" id="PTHR33653">
    <property type="entry name" value="RIBONUCLEASE VAPC2"/>
    <property type="match status" value="1"/>
</dbReference>
<evidence type="ECO:0000256" key="4">
    <source>
        <dbReference type="ARBA" id="ARBA00022723"/>
    </source>
</evidence>
<dbReference type="SUPFAM" id="SSF88723">
    <property type="entry name" value="PIN domain-like"/>
    <property type="match status" value="1"/>
</dbReference>
<dbReference type="InterPro" id="IPR029060">
    <property type="entry name" value="PIN-like_dom_sf"/>
</dbReference>
<evidence type="ECO:0000313" key="9">
    <source>
        <dbReference type="EMBL" id="GAA3804031.1"/>
    </source>
</evidence>
<evidence type="ECO:0000256" key="6">
    <source>
        <dbReference type="ARBA" id="ARBA00022842"/>
    </source>
</evidence>
<dbReference type="Pfam" id="PF01850">
    <property type="entry name" value="PIN"/>
    <property type="match status" value="1"/>
</dbReference>
<dbReference type="PANTHER" id="PTHR33653:SF1">
    <property type="entry name" value="RIBONUCLEASE VAPC2"/>
    <property type="match status" value="1"/>
</dbReference>
<comment type="similarity">
    <text evidence="7">Belongs to the PINc/VapC protein family.</text>
</comment>
<protein>
    <recommendedName>
        <fullName evidence="8">PIN domain-containing protein</fullName>
    </recommendedName>
</protein>
<evidence type="ECO:0000313" key="10">
    <source>
        <dbReference type="Proteomes" id="UP001501821"/>
    </source>
</evidence>
<feature type="domain" description="PIN" evidence="8">
    <location>
        <begin position="6"/>
        <end position="130"/>
    </location>
</feature>